<proteinExistence type="predicted"/>
<evidence type="ECO:0000313" key="3">
    <source>
        <dbReference type="EMBL" id="TKW51025.1"/>
    </source>
</evidence>
<dbReference type="SUPFAM" id="SSF53474">
    <property type="entry name" value="alpha/beta-Hydrolases"/>
    <property type="match status" value="1"/>
</dbReference>
<gene>
    <name evidence="3" type="ORF">CTA1_9763</name>
</gene>
<feature type="signal peptide" evidence="1">
    <location>
        <begin position="1"/>
        <end position="19"/>
    </location>
</feature>
<dbReference type="Gene3D" id="3.40.50.1820">
    <property type="entry name" value="alpha/beta hydrolase"/>
    <property type="match status" value="1"/>
</dbReference>
<comment type="caution">
    <text evidence="3">The sequence shown here is derived from an EMBL/GenBank/DDBJ whole genome shotgun (WGS) entry which is preliminary data.</text>
</comment>
<evidence type="ECO:0000259" key="2">
    <source>
        <dbReference type="Pfam" id="PF12697"/>
    </source>
</evidence>
<protein>
    <recommendedName>
        <fullName evidence="2">AB hydrolase-1 domain-containing protein</fullName>
    </recommendedName>
</protein>
<dbReference type="AlphaFoldDB" id="A0A4U6X6U1"/>
<organism evidence="3 4">
    <name type="scientific">Colletotrichum tanaceti</name>
    <dbReference type="NCBI Taxonomy" id="1306861"/>
    <lineage>
        <taxon>Eukaryota</taxon>
        <taxon>Fungi</taxon>
        <taxon>Dikarya</taxon>
        <taxon>Ascomycota</taxon>
        <taxon>Pezizomycotina</taxon>
        <taxon>Sordariomycetes</taxon>
        <taxon>Hypocreomycetidae</taxon>
        <taxon>Glomerellales</taxon>
        <taxon>Glomerellaceae</taxon>
        <taxon>Colletotrichum</taxon>
        <taxon>Colletotrichum destructivum species complex</taxon>
    </lineage>
</organism>
<dbReference type="InterPro" id="IPR029058">
    <property type="entry name" value="AB_hydrolase_fold"/>
</dbReference>
<dbReference type="Pfam" id="PF12697">
    <property type="entry name" value="Abhydrolase_6"/>
    <property type="match status" value="1"/>
</dbReference>
<keyword evidence="4" id="KW-1185">Reference proteome</keyword>
<dbReference type="EMBL" id="PJEX01000341">
    <property type="protein sequence ID" value="TKW51025.1"/>
    <property type="molecule type" value="Genomic_DNA"/>
</dbReference>
<keyword evidence="1" id="KW-0732">Signal</keyword>
<evidence type="ECO:0000313" key="4">
    <source>
        <dbReference type="Proteomes" id="UP000310108"/>
    </source>
</evidence>
<dbReference type="Proteomes" id="UP000310108">
    <property type="component" value="Unassembled WGS sequence"/>
</dbReference>
<dbReference type="InterPro" id="IPR000073">
    <property type="entry name" value="AB_hydrolase_1"/>
</dbReference>
<reference evidence="3 4" key="1">
    <citation type="journal article" date="2019" name="PLoS ONE">
        <title>Comparative genome analysis indicates high evolutionary potential of pathogenicity genes in Colletotrichum tanaceti.</title>
        <authorList>
            <person name="Lelwala R.V."/>
            <person name="Korhonen P.K."/>
            <person name="Young N.D."/>
            <person name="Scott J.B."/>
            <person name="Ades P.A."/>
            <person name="Gasser R.B."/>
            <person name="Taylor P.W.J."/>
        </authorList>
    </citation>
    <scope>NUCLEOTIDE SEQUENCE [LARGE SCALE GENOMIC DNA]</scope>
    <source>
        <strain evidence="3">BRIP57314</strain>
    </source>
</reference>
<feature type="domain" description="AB hydrolase-1" evidence="2">
    <location>
        <begin position="99"/>
        <end position="365"/>
    </location>
</feature>
<sequence length="385" mass="41226">MARLSTILSLLGLAAMVAARNCTELTIPIDVAVLNKKFLLDEPKTDIDVTNFLLELAEQGGNKFVVDRDVEELAQYKDRYQLAATYCEPDDGNVNVLQVLTHGIGFDRSYWDFPKNEHEYSYVKKAVDNFGYATLAYDRLGVGASTQGNPIAEVEHDLQVAALKALTQNLRAATVPGITRSFPKIVHVGHGFGAAQTYALTVDNKQGELSDGIVLTGFSHNASFIPHFLLGGGFVKANSLPALVQYDDGYVAPATVGGVQVNFFAPEAFDPEILRAAHEGVRPAAMGELLTLGGCTGTSSSFTGPVLVITGDRDLPYCGGNCSATGAHGIRSILDTSANFMKVARPFESAVVAGAGHALALHKSHAETTKTIHEFLTKYSLGSRY</sequence>
<dbReference type="STRING" id="1306861.A0A4U6X6U1"/>
<dbReference type="OrthoDB" id="190201at2759"/>
<evidence type="ECO:0000256" key="1">
    <source>
        <dbReference type="SAM" id="SignalP"/>
    </source>
</evidence>
<feature type="chain" id="PRO_5020274814" description="AB hydrolase-1 domain-containing protein" evidence="1">
    <location>
        <begin position="20"/>
        <end position="385"/>
    </location>
</feature>
<accession>A0A4U6X6U1</accession>
<name>A0A4U6X6U1_9PEZI</name>